<protein>
    <submittedName>
        <fullName evidence="5">Uncharacterized protein</fullName>
    </submittedName>
</protein>
<dbReference type="InterPro" id="IPR031322">
    <property type="entry name" value="Shikimate/glucono_kinase"/>
</dbReference>
<keyword evidence="2" id="KW-0547">Nucleotide-binding</keyword>
<dbReference type="EMBL" id="PGGN01000001">
    <property type="protein sequence ID" value="PSH60455.1"/>
    <property type="molecule type" value="Genomic_DNA"/>
</dbReference>
<name>A0A2P7B1V5_9HYPH</name>
<evidence type="ECO:0000313" key="6">
    <source>
        <dbReference type="Proteomes" id="UP000241158"/>
    </source>
</evidence>
<reference evidence="6" key="1">
    <citation type="submission" date="2017-11" db="EMBL/GenBank/DDBJ databases">
        <authorList>
            <person name="Kuznetsova I."/>
            <person name="Sazanova A."/>
            <person name="Chirak E."/>
            <person name="Safronova V."/>
            <person name="Willems A."/>
        </authorList>
    </citation>
    <scope>NUCLEOTIDE SEQUENCE [LARGE SCALE GENOMIC DNA]</scope>
    <source>
        <strain evidence="6">PEPV15</strain>
    </source>
</reference>
<evidence type="ECO:0000256" key="4">
    <source>
        <dbReference type="ARBA" id="ARBA00022840"/>
    </source>
</evidence>
<dbReference type="InterPro" id="IPR023000">
    <property type="entry name" value="Shikimate_kinase_CS"/>
</dbReference>
<dbReference type="GO" id="GO:0005524">
    <property type="term" value="F:ATP binding"/>
    <property type="evidence" value="ECO:0007669"/>
    <property type="project" value="UniProtKB-KW"/>
</dbReference>
<keyword evidence="6" id="KW-1185">Reference proteome</keyword>
<dbReference type="InterPro" id="IPR027417">
    <property type="entry name" value="P-loop_NTPase"/>
</dbReference>
<keyword evidence="3" id="KW-0418">Kinase</keyword>
<dbReference type="RefSeq" id="WP_106715771.1">
    <property type="nucleotide sequence ID" value="NZ_JACHXT010000004.1"/>
</dbReference>
<gene>
    <name evidence="5" type="ORF">CU100_07205</name>
</gene>
<evidence type="ECO:0000313" key="5">
    <source>
        <dbReference type="EMBL" id="PSH60455.1"/>
    </source>
</evidence>
<comment type="caution">
    <text evidence="5">The sequence shown here is derived from an EMBL/GenBank/DDBJ whole genome shotgun (WGS) entry which is preliminary data.</text>
</comment>
<keyword evidence="1" id="KW-0808">Transferase</keyword>
<evidence type="ECO:0000256" key="2">
    <source>
        <dbReference type="ARBA" id="ARBA00022741"/>
    </source>
</evidence>
<dbReference type="Proteomes" id="UP000241158">
    <property type="component" value="Unassembled WGS sequence"/>
</dbReference>
<dbReference type="Pfam" id="PF01202">
    <property type="entry name" value="SKI"/>
    <property type="match status" value="1"/>
</dbReference>
<evidence type="ECO:0000256" key="1">
    <source>
        <dbReference type="ARBA" id="ARBA00022679"/>
    </source>
</evidence>
<dbReference type="PROSITE" id="PS01128">
    <property type="entry name" value="SHIKIMATE_KINASE"/>
    <property type="match status" value="1"/>
</dbReference>
<proteinExistence type="predicted"/>
<evidence type="ECO:0000256" key="3">
    <source>
        <dbReference type="ARBA" id="ARBA00022777"/>
    </source>
</evidence>
<dbReference type="OrthoDB" id="9800332at2"/>
<sequence length="55" mass="6066">MRFRDCGEPYFRDGERLVLARLLAGQPKVVATGGGAFTNAETRARIAEQGISIWL</sequence>
<accession>A0A2P7B1V5</accession>
<dbReference type="AlphaFoldDB" id="A0A2P7B1V5"/>
<organism evidence="5 6">
    <name type="scientific">Phyllobacterium endophyticum</name>
    <dbReference type="NCBI Taxonomy" id="1149773"/>
    <lineage>
        <taxon>Bacteria</taxon>
        <taxon>Pseudomonadati</taxon>
        <taxon>Pseudomonadota</taxon>
        <taxon>Alphaproteobacteria</taxon>
        <taxon>Hyphomicrobiales</taxon>
        <taxon>Phyllobacteriaceae</taxon>
        <taxon>Phyllobacterium</taxon>
    </lineage>
</organism>
<dbReference type="Gene3D" id="3.40.50.300">
    <property type="entry name" value="P-loop containing nucleotide triphosphate hydrolases"/>
    <property type="match status" value="1"/>
</dbReference>
<dbReference type="GO" id="GO:0016301">
    <property type="term" value="F:kinase activity"/>
    <property type="evidence" value="ECO:0007669"/>
    <property type="project" value="UniProtKB-KW"/>
</dbReference>
<keyword evidence="4" id="KW-0067">ATP-binding</keyword>